<dbReference type="Gramene" id="evm.model.08.1666">
    <property type="protein sequence ID" value="cds.evm.model.08.1666"/>
    <property type="gene ID" value="evm.TU.08.1666"/>
</dbReference>
<reference evidence="2" key="1">
    <citation type="submission" date="2018-11" db="EMBL/GenBank/DDBJ databases">
        <authorList>
            <person name="Grassa J C."/>
        </authorList>
    </citation>
    <scope>NUCLEOTIDE SEQUENCE [LARGE SCALE GENOMIC DNA]</scope>
</reference>
<organism evidence="2 3">
    <name type="scientific">Cannabis sativa</name>
    <name type="common">Hemp</name>
    <name type="synonym">Marijuana</name>
    <dbReference type="NCBI Taxonomy" id="3483"/>
    <lineage>
        <taxon>Eukaryota</taxon>
        <taxon>Viridiplantae</taxon>
        <taxon>Streptophyta</taxon>
        <taxon>Embryophyta</taxon>
        <taxon>Tracheophyta</taxon>
        <taxon>Spermatophyta</taxon>
        <taxon>Magnoliopsida</taxon>
        <taxon>eudicotyledons</taxon>
        <taxon>Gunneridae</taxon>
        <taxon>Pentapetalae</taxon>
        <taxon>rosids</taxon>
        <taxon>fabids</taxon>
        <taxon>Rosales</taxon>
        <taxon>Cannabaceae</taxon>
        <taxon>Cannabis</taxon>
    </lineage>
</organism>
<dbReference type="AlphaFoldDB" id="A0A803Q9E6"/>
<evidence type="ECO:0000259" key="1">
    <source>
        <dbReference type="PROSITE" id="PS50878"/>
    </source>
</evidence>
<dbReference type="PANTHER" id="PTHR31635">
    <property type="entry name" value="REVERSE TRANSCRIPTASE DOMAIN-CONTAINING PROTEIN-RELATED"/>
    <property type="match status" value="1"/>
</dbReference>
<sequence>MVDFSHKEKMLHRFLLQRSKAKWLKKGDDNTAYFYASIKKRREENRIVHFINERGELIEDYSEVVKHFVNHFRSYMGSDHLATKNVDFSNLKGNKLSLDMQVSMLKPFTRKEIKKALFSIPSSKSPGPDGFNSEFFKSMWPEIGEEFCLAILSFFESGNIPKEFNETAISLIPKTDNPSNAIDYRPIACCSTVYKCISKLICLRLAKALPFVINQNQGAFIQNRSIAHNILIFQDLIKNYGRKNTSARCAIKIDLSKAYDTVNWNFLENWLNFLCFPSRFVKWIMVCIRGTSYNLMLNGRLQGSFEGKKGLRQGDPMSPLLFVLVMEFLTRRLHKETEMETFRYHPLCKKLDLVNLSFADDLLLFSKGTQAAVNHLKNALDDFCNQIGLNVNLAKSQIFFGGVQADERKEIAQVIGLEEGKFPLKYLGVPLRPTKWKMEDCGVILDKIKKHLHNWAAKHLSYAGRMQLIQTIPVGTGGNSAISDQFLAQRSLSKAIRGKIKAARLYNSLINADDCLNTSAVWCKLSLPKHRFLLWQVVNCQLLTGDQLPRFNIFIVNSSQSMSWVLEIESHKHLFFDALLFGKIILCNI</sequence>
<accession>A0A803Q9E6</accession>
<dbReference type="CDD" id="cd01650">
    <property type="entry name" value="RT_nLTR_like"/>
    <property type="match status" value="1"/>
</dbReference>
<dbReference type="EnsemblPlants" id="evm.model.08.1666">
    <property type="protein sequence ID" value="cds.evm.model.08.1666"/>
    <property type="gene ID" value="evm.TU.08.1666"/>
</dbReference>
<dbReference type="PROSITE" id="PS50878">
    <property type="entry name" value="RT_POL"/>
    <property type="match status" value="1"/>
</dbReference>
<dbReference type="InterPro" id="IPR000477">
    <property type="entry name" value="RT_dom"/>
</dbReference>
<dbReference type="PANTHER" id="PTHR31635:SF196">
    <property type="entry name" value="REVERSE TRANSCRIPTASE DOMAIN-CONTAINING PROTEIN-RELATED"/>
    <property type="match status" value="1"/>
</dbReference>
<dbReference type="Pfam" id="PF13966">
    <property type="entry name" value="zf-RVT"/>
    <property type="match status" value="1"/>
</dbReference>
<dbReference type="SUPFAM" id="SSF56672">
    <property type="entry name" value="DNA/RNA polymerases"/>
    <property type="match status" value="1"/>
</dbReference>
<dbReference type="InterPro" id="IPR026960">
    <property type="entry name" value="RVT-Znf"/>
</dbReference>
<dbReference type="InterPro" id="IPR043502">
    <property type="entry name" value="DNA/RNA_pol_sf"/>
</dbReference>
<dbReference type="OMA" id="AMSHIVT"/>
<name>A0A803Q9E6_CANSA</name>
<evidence type="ECO:0000313" key="3">
    <source>
        <dbReference type="Proteomes" id="UP000596661"/>
    </source>
</evidence>
<keyword evidence="3" id="KW-1185">Reference proteome</keyword>
<protein>
    <recommendedName>
        <fullName evidence="1">Reverse transcriptase domain-containing protein</fullName>
    </recommendedName>
</protein>
<dbReference type="Pfam" id="PF00078">
    <property type="entry name" value="RVT_1"/>
    <property type="match status" value="1"/>
</dbReference>
<dbReference type="EMBL" id="UZAU01000715">
    <property type="status" value="NOT_ANNOTATED_CDS"/>
    <property type="molecule type" value="Genomic_DNA"/>
</dbReference>
<evidence type="ECO:0000313" key="2">
    <source>
        <dbReference type="EnsemblPlants" id="cds.evm.model.08.1666"/>
    </source>
</evidence>
<dbReference type="Proteomes" id="UP000596661">
    <property type="component" value="Chromosome 8"/>
</dbReference>
<feature type="domain" description="Reverse transcriptase" evidence="1">
    <location>
        <begin position="153"/>
        <end position="431"/>
    </location>
</feature>
<reference evidence="2" key="2">
    <citation type="submission" date="2021-03" db="UniProtKB">
        <authorList>
            <consortium name="EnsemblPlants"/>
        </authorList>
    </citation>
    <scope>IDENTIFICATION</scope>
</reference>
<proteinExistence type="predicted"/>